<gene>
    <name evidence="1" type="ordered locus">AciX9_4641</name>
</gene>
<evidence type="ECO:0000313" key="1">
    <source>
        <dbReference type="EMBL" id="ADW71571.1"/>
    </source>
</evidence>
<dbReference type="EMBL" id="CP002485">
    <property type="protein sequence ID" value="ADW71571.1"/>
    <property type="molecule type" value="Genomic_DNA"/>
</dbReference>
<evidence type="ECO:0000313" key="2">
    <source>
        <dbReference type="Proteomes" id="UP000000343"/>
    </source>
</evidence>
<proteinExistence type="predicted"/>
<dbReference type="KEGG" id="acm:AciX9_4641"/>
<dbReference type="Proteomes" id="UP000000343">
    <property type="component" value="Plasmid pACIX905"/>
</dbReference>
<dbReference type="RefSeq" id="WP_013573290.1">
    <property type="nucleotide sequence ID" value="NC_015060.1"/>
</dbReference>
<dbReference type="AlphaFoldDB" id="E8X7Y7"/>
<reference evidence="2" key="1">
    <citation type="submission" date="2011-01" db="EMBL/GenBank/DDBJ databases">
        <title>Complete sequence of plasmid5 of Acidobacterium sp. MP5ACTX9.</title>
        <authorList>
            <consortium name="US DOE Joint Genome Institute"/>
            <person name="Lucas S."/>
            <person name="Copeland A."/>
            <person name="Lapidus A."/>
            <person name="Cheng J.-F."/>
            <person name="Goodwin L."/>
            <person name="Pitluck S."/>
            <person name="Teshima H."/>
            <person name="Detter J.C."/>
            <person name="Han C."/>
            <person name="Tapia R."/>
            <person name="Land M."/>
            <person name="Hauser L."/>
            <person name="Kyrpides N."/>
            <person name="Ivanova N."/>
            <person name="Ovchinnikova G."/>
            <person name="Pagani I."/>
            <person name="Rawat S.R."/>
            <person name="Mannisto M."/>
            <person name="Haggblom M.M."/>
            <person name="Woyke T."/>
        </authorList>
    </citation>
    <scope>NUCLEOTIDE SEQUENCE [LARGE SCALE GENOMIC DNA]</scope>
    <source>
        <strain evidence="2">MP5ACTX9</strain>
        <plasmid evidence="2">Plasmid pACIX905</plasmid>
    </source>
</reference>
<accession>E8X7Y7</accession>
<organism evidence="2">
    <name type="scientific">Granulicella tundricola (strain ATCC BAA-1859 / DSM 23138 / MP5ACTX9)</name>
    <dbReference type="NCBI Taxonomy" id="1198114"/>
    <lineage>
        <taxon>Bacteria</taxon>
        <taxon>Pseudomonadati</taxon>
        <taxon>Acidobacteriota</taxon>
        <taxon>Terriglobia</taxon>
        <taxon>Terriglobales</taxon>
        <taxon>Acidobacteriaceae</taxon>
        <taxon>Granulicella</taxon>
    </lineage>
</organism>
<keyword evidence="1" id="KW-0614">Plasmid</keyword>
<geneLocation type="plasmid" evidence="1 2">
    <name>pACIX905</name>
</geneLocation>
<sequence length="103" mass="11299">MSKFTSAMNAAKDRSSVVADSIAPQIQATAPSAVRVEPLPVRRGRPAGKRSNHESVQVTAYIQAETHYATKIALLTNSRRGGPKKDFSDLVQELLSKWLEVQH</sequence>
<name>E8X7Y7_GRATM</name>
<dbReference type="HOGENOM" id="CLU_176026_0_0_0"/>
<protein>
    <submittedName>
        <fullName evidence="1">Uncharacterized protein</fullName>
    </submittedName>
</protein>
<keyword evidence="2" id="KW-1185">Reference proteome</keyword>